<keyword evidence="2" id="KW-1185">Reference proteome</keyword>
<gene>
    <name evidence="1" type="ORF">C8D93_106195</name>
</gene>
<organism evidence="1 2">
    <name type="scientific">Sinimarinibacterium flocculans</name>
    <dbReference type="NCBI Taxonomy" id="985250"/>
    <lineage>
        <taxon>Bacteria</taxon>
        <taxon>Pseudomonadati</taxon>
        <taxon>Pseudomonadota</taxon>
        <taxon>Gammaproteobacteria</taxon>
        <taxon>Nevskiales</taxon>
        <taxon>Nevskiaceae</taxon>
        <taxon>Sinimarinibacterium</taxon>
    </lineage>
</organism>
<proteinExistence type="predicted"/>
<dbReference type="AlphaFoldDB" id="A0A318EBT9"/>
<name>A0A318EBT9_9GAMM</name>
<dbReference type="EMBL" id="QICN01000006">
    <property type="protein sequence ID" value="PXV67218.1"/>
    <property type="molecule type" value="Genomic_DNA"/>
</dbReference>
<dbReference type="RefSeq" id="WP_110265531.1">
    <property type="nucleotide sequence ID" value="NZ_CAWNXA010000006.1"/>
</dbReference>
<evidence type="ECO:0000313" key="1">
    <source>
        <dbReference type="EMBL" id="PXV67218.1"/>
    </source>
</evidence>
<protein>
    <submittedName>
        <fullName evidence="1">Uncharacterized protein</fullName>
    </submittedName>
</protein>
<comment type="caution">
    <text evidence="1">The sequence shown here is derived from an EMBL/GenBank/DDBJ whole genome shotgun (WGS) entry which is preliminary data.</text>
</comment>
<accession>A0A318EBT9</accession>
<sequence length="72" mass="7524">MAQASVRTLGEELGGAPIAGLDALDAAEQQALAAAVRKARQRQQALLAQAFDAALAHLPMLLRGPVRKILLP</sequence>
<evidence type="ECO:0000313" key="2">
    <source>
        <dbReference type="Proteomes" id="UP000248330"/>
    </source>
</evidence>
<dbReference type="Proteomes" id="UP000248330">
    <property type="component" value="Unassembled WGS sequence"/>
</dbReference>
<reference evidence="1 2" key="1">
    <citation type="submission" date="2018-04" db="EMBL/GenBank/DDBJ databases">
        <title>Genomic Encyclopedia of Type Strains, Phase IV (KMG-IV): sequencing the most valuable type-strain genomes for metagenomic binning, comparative biology and taxonomic classification.</title>
        <authorList>
            <person name="Goeker M."/>
        </authorList>
    </citation>
    <scope>NUCLEOTIDE SEQUENCE [LARGE SCALE GENOMIC DNA]</scope>
    <source>
        <strain evidence="1 2">DSM 104150</strain>
    </source>
</reference>